<name>A0ABZ2KDR8_9BACT</name>
<dbReference type="RefSeq" id="WP_394847440.1">
    <property type="nucleotide sequence ID" value="NZ_CP089982.1"/>
</dbReference>
<proteinExistence type="predicted"/>
<organism evidence="1 2">
    <name type="scientific">Pendulispora brunnea</name>
    <dbReference type="NCBI Taxonomy" id="2905690"/>
    <lineage>
        <taxon>Bacteria</taxon>
        <taxon>Pseudomonadati</taxon>
        <taxon>Myxococcota</taxon>
        <taxon>Myxococcia</taxon>
        <taxon>Myxococcales</taxon>
        <taxon>Sorangiineae</taxon>
        <taxon>Pendulisporaceae</taxon>
        <taxon>Pendulispora</taxon>
    </lineage>
</organism>
<sequence>MPASIDPEEIASKMRPRARYHDSRYWVDVDVHAQIQTTLEFVRALGVALDVDPLRELHLADVRCVFDEDAVMANGAPIGSLLDVAVLVGEPVGSNEVGVDRVATPYRSEGKGPQARVVPLTKEQLDRLRKTPEWQALRSLKQEWFDRIMRSE</sequence>
<reference evidence="1 2" key="1">
    <citation type="submission" date="2021-12" db="EMBL/GenBank/DDBJ databases">
        <title>Discovery of the Pendulisporaceae a myxobacterial family with distinct sporulation behavior and unique specialized metabolism.</title>
        <authorList>
            <person name="Garcia R."/>
            <person name="Popoff A."/>
            <person name="Bader C.D."/>
            <person name="Loehr J."/>
            <person name="Walesch S."/>
            <person name="Walt C."/>
            <person name="Boldt J."/>
            <person name="Bunk B."/>
            <person name="Haeckl F.J.F.P.J."/>
            <person name="Gunesch A.P."/>
            <person name="Birkelbach J."/>
            <person name="Nuebel U."/>
            <person name="Pietschmann T."/>
            <person name="Bach T."/>
            <person name="Mueller R."/>
        </authorList>
    </citation>
    <scope>NUCLEOTIDE SEQUENCE [LARGE SCALE GENOMIC DNA]</scope>
    <source>
        <strain evidence="1 2">MSr12523</strain>
    </source>
</reference>
<evidence type="ECO:0000313" key="2">
    <source>
        <dbReference type="Proteomes" id="UP001379533"/>
    </source>
</evidence>
<protein>
    <submittedName>
        <fullName evidence="1">Uncharacterized protein</fullName>
    </submittedName>
</protein>
<dbReference type="Proteomes" id="UP001379533">
    <property type="component" value="Chromosome"/>
</dbReference>
<gene>
    <name evidence="1" type="ORF">LZC95_08240</name>
</gene>
<keyword evidence="2" id="KW-1185">Reference proteome</keyword>
<dbReference type="EMBL" id="CP089982">
    <property type="protein sequence ID" value="WXA96825.1"/>
    <property type="molecule type" value="Genomic_DNA"/>
</dbReference>
<accession>A0ABZ2KDR8</accession>
<evidence type="ECO:0000313" key="1">
    <source>
        <dbReference type="EMBL" id="WXA96825.1"/>
    </source>
</evidence>